<name>A0A1X6YVF5_9RHOB</name>
<sequence>MLKSKDSPNSLDQRNATRLRVLEHIRTRGSISRTDIASALQTSPATVTAATADLIAAGLVKETEGETSAKSAKRGRPRVLLQLDGRSHLVAGLKVARHVISVLLVDFEGNEVTSHMHQLKDVQMTPVAFVATVRLALEEACDRINGSIQQLAGVSIGIAGLVDAKRNFVHWSSSITDRNVDFSYLFSEGLPCPTFVENDANLVAKAEQLFGQGKGLKNFLVVTIEHGVGLGIVLDGKLYRGERGCGAEFGHAKVQLDGALCQCGQRGCLEAYVGDYALLREMTVTGHSSEMANVSDIHVQANSGDQRAASVLARAGQMFGLGVSNLINLFDPECIILSGAQMSMEHLCSEDVMNRIKNGVVNVDAPLPEIKIHQWGDLMWSKGAAAYGIEQVSILKVQELAVQHAP</sequence>
<dbReference type="Proteomes" id="UP000193778">
    <property type="component" value="Unassembled WGS sequence"/>
</dbReference>
<dbReference type="InterPro" id="IPR011991">
    <property type="entry name" value="ArsR-like_HTH"/>
</dbReference>
<dbReference type="Gene3D" id="3.30.420.40">
    <property type="match status" value="2"/>
</dbReference>
<dbReference type="CDD" id="cd24073">
    <property type="entry name" value="ASKHA_ATPase_ROK_CYANR"/>
    <property type="match status" value="1"/>
</dbReference>
<feature type="domain" description="HTH marR-type" evidence="2">
    <location>
        <begin position="15"/>
        <end position="63"/>
    </location>
</feature>
<dbReference type="EMBL" id="FWFP01000003">
    <property type="protein sequence ID" value="SLN32600.1"/>
    <property type="molecule type" value="Genomic_DNA"/>
</dbReference>
<protein>
    <submittedName>
        <fullName evidence="3">N-acetylglucosamine repressor</fullName>
    </submittedName>
</protein>
<keyword evidence="4" id="KW-1185">Reference proteome</keyword>
<organism evidence="3 4">
    <name type="scientific">Ruegeria meonggei</name>
    <dbReference type="NCBI Taxonomy" id="1446476"/>
    <lineage>
        <taxon>Bacteria</taxon>
        <taxon>Pseudomonadati</taxon>
        <taxon>Pseudomonadota</taxon>
        <taxon>Alphaproteobacteria</taxon>
        <taxon>Rhodobacterales</taxon>
        <taxon>Roseobacteraceae</taxon>
        <taxon>Ruegeria</taxon>
    </lineage>
</organism>
<evidence type="ECO:0000256" key="1">
    <source>
        <dbReference type="ARBA" id="ARBA00006479"/>
    </source>
</evidence>
<dbReference type="RefSeq" id="WP_085821917.1">
    <property type="nucleotide sequence ID" value="NZ_FWFP01000003.1"/>
</dbReference>
<dbReference type="InterPro" id="IPR036388">
    <property type="entry name" value="WH-like_DNA-bd_sf"/>
</dbReference>
<dbReference type="GO" id="GO:0003700">
    <property type="term" value="F:DNA-binding transcription factor activity"/>
    <property type="evidence" value="ECO:0007669"/>
    <property type="project" value="InterPro"/>
</dbReference>
<dbReference type="PANTHER" id="PTHR18964:SF149">
    <property type="entry name" value="BIFUNCTIONAL UDP-N-ACETYLGLUCOSAMINE 2-EPIMERASE_N-ACETYLMANNOSAMINE KINASE"/>
    <property type="match status" value="1"/>
</dbReference>
<dbReference type="InterPro" id="IPR049874">
    <property type="entry name" value="ROK_cs"/>
</dbReference>
<dbReference type="OrthoDB" id="9810372at2"/>
<dbReference type="InterPro" id="IPR000835">
    <property type="entry name" value="HTH_MarR-typ"/>
</dbReference>
<evidence type="ECO:0000313" key="4">
    <source>
        <dbReference type="Proteomes" id="UP000193778"/>
    </source>
</evidence>
<dbReference type="PANTHER" id="PTHR18964">
    <property type="entry name" value="ROK (REPRESSOR, ORF, KINASE) FAMILY"/>
    <property type="match status" value="1"/>
</dbReference>
<evidence type="ECO:0000259" key="2">
    <source>
        <dbReference type="Pfam" id="PF01047"/>
    </source>
</evidence>
<dbReference type="SUPFAM" id="SSF46785">
    <property type="entry name" value="Winged helix' DNA-binding domain"/>
    <property type="match status" value="1"/>
</dbReference>
<evidence type="ECO:0000313" key="3">
    <source>
        <dbReference type="EMBL" id="SLN32600.1"/>
    </source>
</evidence>
<accession>A0A1X6YVF5</accession>
<dbReference type="Pfam" id="PF00480">
    <property type="entry name" value="ROK"/>
    <property type="match status" value="1"/>
</dbReference>
<proteinExistence type="inferred from homology"/>
<dbReference type="InterPro" id="IPR036390">
    <property type="entry name" value="WH_DNA-bd_sf"/>
</dbReference>
<comment type="similarity">
    <text evidence="1">Belongs to the ROK (NagC/XylR) family.</text>
</comment>
<dbReference type="PROSITE" id="PS01125">
    <property type="entry name" value="ROK"/>
    <property type="match status" value="1"/>
</dbReference>
<dbReference type="AlphaFoldDB" id="A0A1X6YVF5"/>
<dbReference type="Gene3D" id="1.10.10.10">
    <property type="entry name" value="Winged helix-like DNA-binding domain superfamily/Winged helix DNA-binding domain"/>
    <property type="match status" value="1"/>
</dbReference>
<dbReference type="SUPFAM" id="SSF53067">
    <property type="entry name" value="Actin-like ATPase domain"/>
    <property type="match status" value="1"/>
</dbReference>
<dbReference type="InterPro" id="IPR043129">
    <property type="entry name" value="ATPase_NBD"/>
</dbReference>
<gene>
    <name evidence="3" type="primary">nagC_1</name>
    <name evidence="3" type="ORF">RUM8411_01382</name>
</gene>
<reference evidence="4" key="1">
    <citation type="submission" date="2017-03" db="EMBL/GenBank/DDBJ databases">
        <authorList>
            <person name="Rodrigo-Torres L."/>
            <person name="Arahal R.D."/>
            <person name="Lucena T."/>
        </authorList>
    </citation>
    <scope>NUCLEOTIDE SEQUENCE [LARGE SCALE GENOMIC DNA]</scope>
    <source>
        <strain evidence="4">CECT 8411</strain>
    </source>
</reference>
<dbReference type="InterPro" id="IPR000600">
    <property type="entry name" value="ROK"/>
</dbReference>
<dbReference type="Pfam" id="PF01047">
    <property type="entry name" value="MarR"/>
    <property type="match status" value="1"/>
</dbReference>
<dbReference type="CDD" id="cd00090">
    <property type="entry name" value="HTH_ARSR"/>
    <property type="match status" value="1"/>
</dbReference>